<evidence type="ECO:0000313" key="2">
    <source>
        <dbReference type="Proteomes" id="UP000290365"/>
    </source>
</evidence>
<dbReference type="OrthoDB" id="7375008at2"/>
<gene>
    <name evidence="1" type="ORF">EPA93_08730</name>
</gene>
<dbReference type="EMBL" id="CP035758">
    <property type="protein sequence ID" value="QBD76087.1"/>
    <property type="molecule type" value="Genomic_DNA"/>
</dbReference>
<dbReference type="InterPro" id="IPR043519">
    <property type="entry name" value="NT_sf"/>
</dbReference>
<evidence type="ECO:0008006" key="3">
    <source>
        <dbReference type="Google" id="ProtNLM"/>
    </source>
</evidence>
<keyword evidence="2" id="KW-1185">Reference proteome</keyword>
<dbReference type="Proteomes" id="UP000290365">
    <property type="component" value="Chromosome"/>
</dbReference>
<dbReference type="KEGG" id="kbs:EPA93_08730"/>
<sequence length="270" mass="30810">MHEASYQSPIPLQRFEAAIQADQRVLGMLYTGSLGRGTANRFSDLDIEIWLTDDAYVACKNTVRELLRLLGNIQFLYHRYAGESSFYTAFLDVDWQPIDLAIHRPAVERTLPAPSQVRLIKDSTRFLEQLLSTRQEQTVEVSADQARAKIENAIDNYIYLNRKNASGDSWCALGMLTEATSELYTLLAALRGIYAHSYRYTEQVLTSEEQALLTQVWPGAPSQQEIRRAARALWNWIRHVWQETEGLSGYSLSLQVDEPALFAAIDRLYN</sequence>
<evidence type="ECO:0000313" key="1">
    <source>
        <dbReference type="EMBL" id="QBD76087.1"/>
    </source>
</evidence>
<dbReference type="AlphaFoldDB" id="A0A4P6JLG7"/>
<dbReference type="RefSeq" id="WP_129886682.1">
    <property type="nucleotide sequence ID" value="NZ_CP035758.1"/>
</dbReference>
<dbReference type="SUPFAM" id="SSF81301">
    <property type="entry name" value="Nucleotidyltransferase"/>
    <property type="match status" value="1"/>
</dbReference>
<reference evidence="1 2" key="1">
    <citation type="submission" date="2019-01" db="EMBL/GenBank/DDBJ databases">
        <title>Ktedonosporobacter rubrisoli SCAWS-G2.</title>
        <authorList>
            <person name="Huang Y."/>
            <person name="Yan B."/>
        </authorList>
    </citation>
    <scope>NUCLEOTIDE SEQUENCE [LARGE SCALE GENOMIC DNA]</scope>
    <source>
        <strain evidence="1 2">SCAWS-G2</strain>
    </source>
</reference>
<dbReference type="Gene3D" id="3.30.460.10">
    <property type="entry name" value="Beta Polymerase, domain 2"/>
    <property type="match status" value="1"/>
</dbReference>
<protein>
    <recommendedName>
        <fullName evidence="3">Nucleotidyltransferase domain-containing protein</fullName>
    </recommendedName>
</protein>
<organism evidence="1 2">
    <name type="scientific">Ktedonosporobacter rubrisoli</name>
    <dbReference type="NCBI Taxonomy" id="2509675"/>
    <lineage>
        <taxon>Bacteria</taxon>
        <taxon>Bacillati</taxon>
        <taxon>Chloroflexota</taxon>
        <taxon>Ktedonobacteria</taxon>
        <taxon>Ktedonobacterales</taxon>
        <taxon>Ktedonosporobacteraceae</taxon>
        <taxon>Ktedonosporobacter</taxon>
    </lineage>
</organism>
<proteinExistence type="predicted"/>
<name>A0A4P6JLG7_KTERU</name>
<accession>A0A4P6JLG7</accession>